<sequence>MNVRIGDSFTARCPLFMMKEQGYSMPIEYLMWLPLIAVSVVLYATLAAAALFSVRNSLWVSVAGRRAWAAVIVLIPVAGAVLWLFTSHRRNLAFPDEAEDPSVGAGDDSVGNNSGSSEGRVESRTNPPTKSLT</sequence>
<dbReference type="KEGG" id="ajg:KKR91_15890"/>
<evidence type="ECO:0000256" key="2">
    <source>
        <dbReference type="ARBA" id="ARBA00022475"/>
    </source>
</evidence>
<evidence type="ECO:0000256" key="6">
    <source>
        <dbReference type="SAM" id="MobiDB-lite"/>
    </source>
</evidence>
<dbReference type="InterPro" id="IPR027379">
    <property type="entry name" value="CLS_N"/>
</dbReference>
<evidence type="ECO:0000256" key="1">
    <source>
        <dbReference type="ARBA" id="ARBA00004651"/>
    </source>
</evidence>
<comment type="subcellular location">
    <subcellularLocation>
        <location evidence="1">Cell membrane</location>
        <topology evidence="1">Multi-pass membrane protein</topology>
    </subcellularLocation>
</comment>
<feature type="domain" description="Cardiolipin synthase N-terminal" evidence="8">
    <location>
        <begin position="46"/>
        <end position="85"/>
    </location>
</feature>
<evidence type="ECO:0000313" key="9">
    <source>
        <dbReference type="EMBL" id="QWC09916.1"/>
    </source>
</evidence>
<proteinExistence type="predicted"/>
<gene>
    <name evidence="9" type="ORF">KKR91_15890</name>
</gene>
<evidence type="ECO:0000313" key="10">
    <source>
        <dbReference type="Proteomes" id="UP000676885"/>
    </source>
</evidence>
<name>A0A975M4P7_9MICC</name>
<reference evidence="9 10" key="1">
    <citation type="submission" date="2021-05" db="EMBL/GenBank/DDBJ databases">
        <title>Novel species in genus Arthrobacter.</title>
        <authorList>
            <person name="Zhang G."/>
        </authorList>
    </citation>
    <scope>NUCLEOTIDE SEQUENCE [LARGE SCALE GENOMIC DNA]</scope>
    <source>
        <strain evidence="10">zg-ZUI227</strain>
    </source>
</reference>
<dbReference type="GO" id="GO:0005886">
    <property type="term" value="C:plasma membrane"/>
    <property type="evidence" value="ECO:0007669"/>
    <property type="project" value="UniProtKB-SubCell"/>
</dbReference>
<evidence type="ECO:0000256" key="5">
    <source>
        <dbReference type="ARBA" id="ARBA00023136"/>
    </source>
</evidence>
<feature type="compositionally biased region" description="Low complexity" evidence="6">
    <location>
        <begin position="106"/>
        <end position="118"/>
    </location>
</feature>
<dbReference type="RefSeq" id="WP_210227384.1">
    <property type="nucleotide sequence ID" value="NZ_CP076022.1"/>
</dbReference>
<dbReference type="Pfam" id="PF13396">
    <property type="entry name" value="PLDc_N"/>
    <property type="match status" value="1"/>
</dbReference>
<dbReference type="Proteomes" id="UP000676885">
    <property type="component" value="Chromosome"/>
</dbReference>
<feature type="transmembrane region" description="Helical" evidence="7">
    <location>
        <begin position="66"/>
        <end position="85"/>
    </location>
</feature>
<organism evidence="9 10">
    <name type="scientific">Arthrobacter jiangjiafuii</name>
    <dbReference type="NCBI Taxonomy" id="2817475"/>
    <lineage>
        <taxon>Bacteria</taxon>
        <taxon>Bacillati</taxon>
        <taxon>Actinomycetota</taxon>
        <taxon>Actinomycetes</taxon>
        <taxon>Micrococcales</taxon>
        <taxon>Micrococcaceae</taxon>
        <taxon>Arthrobacter</taxon>
    </lineage>
</organism>
<evidence type="ECO:0000256" key="7">
    <source>
        <dbReference type="SAM" id="Phobius"/>
    </source>
</evidence>
<keyword evidence="3 7" id="KW-0812">Transmembrane</keyword>
<keyword evidence="5 7" id="KW-0472">Membrane</keyword>
<accession>A0A975M4P7</accession>
<evidence type="ECO:0000259" key="8">
    <source>
        <dbReference type="Pfam" id="PF13396"/>
    </source>
</evidence>
<evidence type="ECO:0000256" key="3">
    <source>
        <dbReference type="ARBA" id="ARBA00022692"/>
    </source>
</evidence>
<keyword evidence="4 7" id="KW-1133">Transmembrane helix</keyword>
<keyword evidence="10" id="KW-1185">Reference proteome</keyword>
<feature type="transmembrane region" description="Helical" evidence="7">
    <location>
        <begin position="29"/>
        <end position="54"/>
    </location>
</feature>
<dbReference type="EMBL" id="CP076022">
    <property type="protein sequence ID" value="QWC09916.1"/>
    <property type="molecule type" value="Genomic_DNA"/>
</dbReference>
<evidence type="ECO:0000256" key="4">
    <source>
        <dbReference type="ARBA" id="ARBA00022989"/>
    </source>
</evidence>
<protein>
    <submittedName>
        <fullName evidence="9">PLDc N-terminal domain-containing protein</fullName>
    </submittedName>
</protein>
<keyword evidence="2" id="KW-1003">Cell membrane</keyword>
<dbReference type="AlphaFoldDB" id="A0A975M4P7"/>
<feature type="region of interest" description="Disordered" evidence="6">
    <location>
        <begin position="96"/>
        <end position="133"/>
    </location>
</feature>